<evidence type="ECO:0000313" key="4">
    <source>
        <dbReference type="Proteomes" id="UP000281170"/>
    </source>
</evidence>
<dbReference type="PANTHER" id="PTHR47478">
    <property type="match status" value="1"/>
</dbReference>
<dbReference type="InterPro" id="IPR006439">
    <property type="entry name" value="HAD-SF_hydro_IA"/>
</dbReference>
<dbReference type="SFLD" id="SFLDS00003">
    <property type="entry name" value="Haloacid_Dehalogenase"/>
    <property type="match status" value="1"/>
</dbReference>
<dbReference type="Gene3D" id="1.10.150.240">
    <property type="entry name" value="Putative phosphatase, domain 2"/>
    <property type="match status" value="1"/>
</dbReference>
<reference evidence="1 3" key="1">
    <citation type="submission" date="2015-11" db="EMBL/GenBank/DDBJ databases">
        <title>Identification of large and diverse effector repertoires of 38 Legionella species.</title>
        <authorList>
            <person name="Burstein D."/>
            <person name="Amaro F."/>
            <person name="Zusman T."/>
            <person name="Lifshitz Z."/>
            <person name="Cohen O."/>
            <person name="Gilbert J.A."/>
            <person name="Pupko T."/>
            <person name="Shuman H.A."/>
            <person name="Segal G."/>
        </authorList>
    </citation>
    <scope>NUCLEOTIDE SEQUENCE [LARGE SCALE GENOMIC DNA]</scope>
    <source>
        <strain evidence="1 3">1762-AUS-E</strain>
    </source>
</reference>
<dbReference type="RefSeq" id="WP_058462757.1">
    <property type="nucleotide sequence ID" value="NZ_CAAAHS010000013.1"/>
</dbReference>
<dbReference type="InterPro" id="IPR052550">
    <property type="entry name" value="Pyrimidine_5'-ntase_YjjG"/>
</dbReference>
<geneLocation type="plasmid" evidence="2 4">
    <name>13</name>
</geneLocation>
<dbReference type="Pfam" id="PF00702">
    <property type="entry name" value="Hydrolase"/>
    <property type="match status" value="1"/>
</dbReference>
<dbReference type="CDD" id="cd04305">
    <property type="entry name" value="HAD_Neu5Ac-Pase_like"/>
    <property type="match status" value="1"/>
</dbReference>
<dbReference type="InterPro" id="IPR023214">
    <property type="entry name" value="HAD_sf"/>
</dbReference>
<dbReference type="KEGG" id="ladl:NCTC12735_00945"/>
<dbReference type="InterPro" id="IPR011951">
    <property type="entry name" value="HAD-SF_hydro_IA_YjjG/PynA"/>
</dbReference>
<dbReference type="OrthoDB" id="148966at2"/>
<dbReference type="EMBL" id="LR134422">
    <property type="protein sequence ID" value="VEH85318.1"/>
    <property type="molecule type" value="Genomic_DNA"/>
</dbReference>
<dbReference type="AlphaFoldDB" id="A0A0W0R1U5"/>
<dbReference type="SFLD" id="SFLDG01135">
    <property type="entry name" value="C1.5.6:_HAD__Beta-PGM__Phospha"/>
    <property type="match status" value="1"/>
</dbReference>
<dbReference type="NCBIfam" id="NF006976">
    <property type="entry name" value="PRK09449.1"/>
    <property type="match status" value="1"/>
</dbReference>
<evidence type="ECO:0000313" key="2">
    <source>
        <dbReference type="EMBL" id="VEH85318.1"/>
    </source>
</evidence>
<evidence type="ECO:0000313" key="1">
    <source>
        <dbReference type="EMBL" id="KTC65002.1"/>
    </source>
</evidence>
<dbReference type="SUPFAM" id="SSF56784">
    <property type="entry name" value="HAD-like"/>
    <property type="match status" value="1"/>
</dbReference>
<keyword evidence="2" id="KW-0614">Plasmid</keyword>
<dbReference type="NCBIfam" id="TIGR01549">
    <property type="entry name" value="HAD-SF-IA-v1"/>
    <property type="match status" value="1"/>
</dbReference>
<accession>A0A0W0R1U5</accession>
<dbReference type="Proteomes" id="UP000281170">
    <property type="component" value="Plasmid 13"/>
</dbReference>
<organism evidence="1 3">
    <name type="scientific">Legionella adelaidensis</name>
    <dbReference type="NCBI Taxonomy" id="45056"/>
    <lineage>
        <taxon>Bacteria</taxon>
        <taxon>Pseudomonadati</taxon>
        <taxon>Pseudomonadota</taxon>
        <taxon>Gammaproteobacteria</taxon>
        <taxon>Legionellales</taxon>
        <taxon>Legionellaceae</taxon>
        <taxon>Legionella</taxon>
    </lineage>
</organism>
<dbReference type="STRING" id="45056.Lade_1682"/>
<dbReference type="EC" id="3.1.3.5" evidence="2"/>
<keyword evidence="2" id="KW-0378">Hydrolase</keyword>
<dbReference type="NCBIfam" id="TIGR01509">
    <property type="entry name" value="HAD-SF-IA-v3"/>
    <property type="match status" value="1"/>
</dbReference>
<dbReference type="InterPro" id="IPR023198">
    <property type="entry name" value="PGP-like_dom2"/>
</dbReference>
<evidence type="ECO:0000313" key="3">
    <source>
        <dbReference type="Proteomes" id="UP000054859"/>
    </source>
</evidence>
<sequence>MSKYPYILFDADDTLFHFNPHSGLREMFLQSEIAFTLDHLETFKKINNRLWDAFQKGEISAQNLKEQRFAHLAAEFNKTSLELNDLFLKCMYEDCAPIDGAISLLNKLKGRATLGMVTNGFTNYQQERLEKSGLTNHFDIYVISEEIGIAKPNRKIFDHALALMGNPNRDSVLMIGDSLDSDIQGGLNAGIHTCWFNLAKNSINTNIKPHYEVNSHQELENILT</sequence>
<dbReference type="SFLD" id="SFLDG01129">
    <property type="entry name" value="C1.5:_HAD__Beta-PGM__Phosphata"/>
    <property type="match status" value="1"/>
</dbReference>
<gene>
    <name evidence="2" type="primary">yjjG</name>
    <name evidence="1" type="ORF">Lade_1682</name>
    <name evidence="2" type="ORF">NCTC12735_00945</name>
</gene>
<dbReference type="NCBIfam" id="TIGR02254">
    <property type="entry name" value="YjjG_YfnB"/>
    <property type="match status" value="1"/>
</dbReference>
<dbReference type="InterPro" id="IPR036412">
    <property type="entry name" value="HAD-like_sf"/>
</dbReference>
<name>A0A0W0R1U5_9GAMM</name>
<keyword evidence="3" id="KW-1185">Reference proteome</keyword>
<protein>
    <submittedName>
        <fullName evidence="1">Haloacid dehalogenase</fullName>
        <ecNumber evidence="2">3.1.3.5</ecNumber>
    </submittedName>
</protein>
<reference evidence="2 4" key="2">
    <citation type="submission" date="2018-12" db="EMBL/GenBank/DDBJ databases">
        <authorList>
            <consortium name="Pathogen Informatics"/>
        </authorList>
    </citation>
    <scope>NUCLEOTIDE SEQUENCE [LARGE SCALE GENOMIC DNA]</scope>
    <source>
        <strain evidence="2 4">NCTC12735</strain>
        <plasmid evidence="4">13</plasmid>
    </source>
</reference>
<dbReference type="PATRIC" id="fig|45056.6.peg.1734"/>
<dbReference type="Proteomes" id="UP000054859">
    <property type="component" value="Unassembled WGS sequence"/>
</dbReference>
<dbReference type="EMBL" id="LNKA01000011">
    <property type="protein sequence ID" value="KTC65002.1"/>
    <property type="molecule type" value="Genomic_DNA"/>
</dbReference>
<dbReference type="Gene3D" id="3.40.50.1000">
    <property type="entry name" value="HAD superfamily/HAD-like"/>
    <property type="match status" value="1"/>
</dbReference>
<dbReference type="GO" id="GO:0008253">
    <property type="term" value="F:5'-nucleotidase activity"/>
    <property type="evidence" value="ECO:0007669"/>
    <property type="project" value="UniProtKB-EC"/>
</dbReference>
<proteinExistence type="predicted"/>
<dbReference type="PANTHER" id="PTHR47478:SF1">
    <property type="entry name" value="PYRIMIDINE 5'-NUCLEOTIDASE YJJG"/>
    <property type="match status" value="1"/>
</dbReference>